<gene>
    <name evidence="2" type="ORF">N0F65_007936</name>
</gene>
<name>A0AAV2YG85_9STRA</name>
<protein>
    <recommendedName>
        <fullName evidence="1">Protein kinase domain-containing protein</fullName>
    </recommendedName>
</protein>
<dbReference type="PROSITE" id="PS00108">
    <property type="entry name" value="PROTEIN_KINASE_ST"/>
    <property type="match status" value="1"/>
</dbReference>
<accession>A0AAV2YG85</accession>
<evidence type="ECO:0000313" key="2">
    <source>
        <dbReference type="EMBL" id="DAZ94102.1"/>
    </source>
</evidence>
<dbReference type="PROSITE" id="PS51257">
    <property type="entry name" value="PROKAR_LIPOPROTEIN"/>
    <property type="match status" value="1"/>
</dbReference>
<dbReference type="PANTHER" id="PTHR44329">
    <property type="entry name" value="SERINE/THREONINE-PROTEIN KINASE TNNI3K-RELATED"/>
    <property type="match status" value="1"/>
</dbReference>
<evidence type="ECO:0000259" key="1">
    <source>
        <dbReference type="PROSITE" id="PS50011"/>
    </source>
</evidence>
<feature type="domain" description="Protein kinase" evidence="1">
    <location>
        <begin position="108"/>
        <end position="325"/>
    </location>
</feature>
<keyword evidence="3" id="KW-1185">Reference proteome</keyword>
<dbReference type="EMBL" id="DAKRPA010000269">
    <property type="protein sequence ID" value="DAZ94102.1"/>
    <property type="molecule type" value="Genomic_DNA"/>
</dbReference>
<dbReference type="PROSITE" id="PS50011">
    <property type="entry name" value="PROTEIN_KINASE_DOM"/>
    <property type="match status" value="1"/>
</dbReference>
<dbReference type="GO" id="GO:0005524">
    <property type="term" value="F:ATP binding"/>
    <property type="evidence" value="ECO:0007669"/>
    <property type="project" value="InterPro"/>
</dbReference>
<dbReference type="Proteomes" id="UP001146120">
    <property type="component" value="Unassembled WGS sequence"/>
</dbReference>
<organism evidence="2 3">
    <name type="scientific">Lagenidium giganteum</name>
    <dbReference type="NCBI Taxonomy" id="4803"/>
    <lineage>
        <taxon>Eukaryota</taxon>
        <taxon>Sar</taxon>
        <taxon>Stramenopiles</taxon>
        <taxon>Oomycota</taxon>
        <taxon>Peronosporomycetes</taxon>
        <taxon>Pythiales</taxon>
        <taxon>Pythiaceae</taxon>
    </lineage>
</organism>
<sequence>MVLKNTISPSFSASCPPHVLSIARRCLSHDANERPSPRELIAVLRGRPQTTLNVNDRAAVAPPNAALASNTSIKSSRFSSLPPVPDSKYEPLAQDSAVTSHFLPFEKIEFIRALTRGAHGEVWLASFQGNQIAVKRLLQSERIEPEDMELFVGEIKLTASLSHPNIIRYRGVSWSSTSKSLCMAMDLHGKGDLQKVLRKLGRMMTWAQDKLSVAIGIANALQYLHDRPAPIIHRDVKAKNVLLSDNFDPVLIDFGVSRDRSQETMTVLQMVLKGAIVPSFGPDCPRQVLDIARRCLESDAANRPSAKQLVTLLRSVDVRETSFTL</sequence>
<proteinExistence type="predicted"/>
<dbReference type="SUPFAM" id="SSF56112">
    <property type="entry name" value="Protein kinase-like (PK-like)"/>
    <property type="match status" value="1"/>
</dbReference>
<comment type="caution">
    <text evidence="2">The sequence shown here is derived from an EMBL/GenBank/DDBJ whole genome shotgun (WGS) entry which is preliminary data.</text>
</comment>
<dbReference type="Pfam" id="PF07714">
    <property type="entry name" value="PK_Tyr_Ser-Thr"/>
    <property type="match status" value="1"/>
</dbReference>
<dbReference type="Gene3D" id="1.10.510.10">
    <property type="entry name" value="Transferase(Phosphotransferase) domain 1"/>
    <property type="match status" value="2"/>
</dbReference>
<dbReference type="InterPro" id="IPR051681">
    <property type="entry name" value="Ser/Thr_Kinases-Pseudokinases"/>
</dbReference>
<dbReference type="PANTHER" id="PTHR44329:SF214">
    <property type="entry name" value="PROTEIN KINASE DOMAIN-CONTAINING PROTEIN"/>
    <property type="match status" value="1"/>
</dbReference>
<reference evidence="2" key="1">
    <citation type="submission" date="2022-11" db="EMBL/GenBank/DDBJ databases">
        <authorList>
            <person name="Morgan W.R."/>
            <person name="Tartar A."/>
        </authorList>
    </citation>
    <scope>NUCLEOTIDE SEQUENCE</scope>
    <source>
        <strain evidence="2">ARSEF 373</strain>
    </source>
</reference>
<dbReference type="InterPro" id="IPR011009">
    <property type="entry name" value="Kinase-like_dom_sf"/>
</dbReference>
<dbReference type="GO" id="GO:0004674">
    <property type="term" value="F:protein serine/threonine kinase activity"/>
    <property type="evidence" value="ECO:0007669"/>
    <property type="project" value="TreeGrafter"/>
</dbReference>
<dbReference type="AlphaFoldDB" id="A0AAV2YG85"/>
<dbReference type="InterPro" id="IPR001245">
    <property type="entry name" value="Ser-Thr/Tyr_kinase_cat_dom"/>
</dbReference>
<dbReference type="InterPro" id="IPR000719">
    <property type="entry name" value="Prot_kinase_dom"/>
</dbReference>
<dbReference type="SMART" id="SM00220">
    <property type="entry name" value="S_TKc"/>
    <property type="match status" value="1"/>
</dbReference>
<evidence type="ECO:0000313" key="3">
    <source>
        <dbReference type="Proteomes" id="UP001146120"/>
    </source>
</evidence>
<dbReference type="InterPro" id="IPR008271">
    <property type="entry name" value="Ser/Thr_kinase_AS"/>
</dbReference>
<reference evidence="2" key="2">
    <citation type="journal article" date="2023" name="Microbiol Resour">
        <title>Decontamination and Annotation of the Draft Genome Sequence of the Oomycete Lagenidium giganteum ARSEF 373.</title>
        <authorList>
            <person name="Morgan W.R."/>
            <person name="Tartar A."/>
        </authorList>
    </citation>
    <scope>NUCLEOTIDE SEQUENCE</scope>
    <source>
        <strain evidence="2">ARSEF 373</strain>
    </source>
</reference>
<dbReference type="Gene3D" id="3.30.200.20">
    <property type="entry name" value="Phosphorylase Kinase, domain 1"/>
    <property type="match status" value="1"/>
</dbReference>